<dbReference type="HOGENOM" id="CLU_2413499_0_0_1"/>
<gene>
    <name evidence="1" type="ORF">M413DRAFT_255383</name>
</gene>
<reference evidence="1 2" key="1">
    <citation type="submission" date="2014-04" db="EMBL/GenBank/DDBJ databases">
        <authorList>
            <consortium name="DOE Joint Genome Institute"/>
            <person name="Kuo A."/>
            <person name="Gay G."/>
            <person name="Dore J."/>
            <person name="Kohler A."/>
            <person name="Nagy L.G."/>
            <person name="Floudas D."/>
            <person name="Copeland A."/>
            <person name="Barry K.W."/>
            <person name="Cichocki N."/>
            <person name="Veneault-Fourrey C."/>
            <person name="LaButti K."/>
            <person name="Lindquist E.A."/>
            <person name="Lipzen A."/>
            <person name="Lundell T."/>
            <person name="Morin E."/>
            <person name="Murat C."/>
            <person name="Sun H."/>
            <person name="Tunlid A."/>
            <person name="Henrissat B."/>
            <person name="Grigoriev I.V."/>
            <person name="Hibbett D.S."/>
            <person name="Martin F."/>
            <person name="Nordberg H.P."/>
            <person name="Cantor M.N."/>
            <person name="Hua S.X."/>
        </authorList>
    </citation>
    <scope>NUCLEOTIDE SEQUENCE [LARGE SCALE GENOMIC DNA]</scope>
    <source>
        <strain evidence="2">h7</strain>
    </source>
</reference>
<evidence type="ECO:0000313" key="1">
    <source>
        <dbReference type="EMBL" id="KIM37773.1"/>
    </source>
</evidence>
<dbReference type="EMBL" id="KN831795">
    <property type="protein sequence ID" value="KIM37773.1"/>
    <property type="molecule type" value="Genomic_DNA"/>
</dbReference>
<name>A0A0C2XIY2_HEBCY</name>
<protein>
    <submittedName>
        <fullName evidence="1">Uncharacterized protein</fullName>
    </submittedName>
</protein>
<organism evidence="1 2">
    <name type="scientific">Hebeloma cylindrosporum</name>
    <dbReference type="NCBI Taxonomy" id="76867"/>
    <lineage>
        <taxon>Eukaryota</taxon>
        <taxon>Fungi</taxon>
        <taxon>Dikarya</taxon>
        <taxon>Basidiomycota</taxon>
        <taxon>Agaricomycotina</taxon>
        <taxon>Agaricomycetes</taxon>
        <taxon>Agaricomycetidae</taxon>
        <taxon>Agaricales</taxon>
        <taxon>Agaricineae</taxon>
        <taxon>Hymenogastraceae</taxon>
        <taxon>Hebeloma</taxon>
    </lineage>
</organism>
<reference evidence="2" key="2">
    <citation type="submission" date="2015-01" db="EMBL/GenBank/DDBJ databases">
        <title>Evolutionary Origins and Diversification of the Mycorrhizal Mutualists.</title>
        <authorList>
            <consortium name="DOE Joint Genome Institute"/>
            <consortium name="Mycorrhizal Genomics Consortium"/>
            <person name="Kohler A."/>
            <person name="Kuo A."/>
            <person name="Nagy L.G."/>
            <person name="Floudas D."/>
            <person name="Copeland A."/>
            <person name="Barry K.W."/>
            <person name="Cichocki N."/>
            <person name="Veneault-Fourrey C."/>
            <person name="LaButti K."/>
            <person name="Lindquist E.A."/>
            <person name="Lipzen A."/>
            <person name="Lundell T."/>
            <person name="Morin E."/>
            <person name="Murat C."/>
            <person name="Riley R."/>
            <person name="Ohm R."/>
            <person name="Sun H."/>
            <person name="Tunlid A."/>
            <person name="Henrissat B."/>
            <person name="Grigoriev I.V."/>
            <person name="Hibbett D.S."/>
            <person name="Martin F."/>
        </authorList>
    </citation>
    <scope>NUCLEOTIDE SEQUENCE [LARGE SCALE GENOMIC DNA]</scope>
    <source>
        <strain evidence="2">h7</strain>
    </source>
</reference>
<evidence type="ECO:0000313" key="2">
    <source>
        <dbReference type="Proteomes" id="UP000053424"/>
    </source>
</evidence>
<keyword evidence="2" id="KW-1185">Reference proteome</keyword>
<accession>A0A0C2XIY2</accession>
<sequence>MIVYFPLEGFCLSIHGRPILLGVVGCLRTFNNWQSGDERSSIPTLHILARISNIMKARQGRVHTMRAQLTKTAWICEEWHRDCRRNPGAHLS</sequence>
<proteinExistence type="predicted"/>
<dbReference type="Proteomes" id="UP000053424">
    <property type="component" value="Unassembled WGS sequence"/>
</dbReference>
<dbReference type="AlphaFoldDB" id="A0A0C2XIY2"/>